<reference evidence="9 12" key="2">
    <citation type="submission" date="2018-07" db="EMBL/GenBank/DDBJ databases">
        <title>Genomic Encyclopedia of Archaeal and Bacterial Type Strains, Phase II (KMG-II): from individual species to whole genera.</title>
        <authorList>
            <person name="Goeker M."/>
        </authorList>
    </citation>
    <scope>NUCLEOTIDE SEQUENCE [LARGE SCALE GENOMIC DNA]</scope>
    <source>
        <strain evidence="9 12">JA575</strain>
    </source>
</reference>
<keyword evidence="3" id="KW-0813">Transport</keyword>
<evidence type="ECO:0000256" key="7">
    <source>
        <dbReference type="ARBA" id="ARBA00023136"/>
    </source>
</evidence>
<evidence type="ECO:0000256" key="8">
    <source>
        <dbReference type="RuleBase" id="RU363041"/>
    </source>
</evidence>
<evidence type="ECO:0000313" key="12">
    <source>
        <dbReference type="Proteomes" id="UP000256343"/>
    </source>
</evidence>
<name>A0A336JQ57_9BRAD</name>
<proteinExistence type="inferred from homology"/>
<dbReference type="PANTHER" id="PTHR30269">
    <property type="entry name" value="TRANSMEMBRANE PROTEIN YFCA"/>
    <property type="match status" value="1"/>
</dbReference>
<evidence type="ECO:0000256" key="4">
    <source>
        <dbReference type="ARBA" id="ARBA00022475"/>
    </source>
</evidence>
<keyword evidence="12" id="KW-1185">Reference proteome</keyword>
<dbReference type="Proteomes" id="UP000256343">
    <property type="component" value="Unassembled WGS sequence"/>
</dbReference>
<evidence type="ECO:0000256" key="5">
    <source>
        <dbReference type="ARBA" id="ARBA00022692"/>
    </source>
</evidence>
<evidence type="ECO:0000313" key="9">
    <source>
        <dbReference type="EMBL" id="RED32030.1"/>
    </source>
</evidence>
<dbReference type="GO" id="GO:0005886">
    <property type="term" value="C:plasma membrane"/>
    <property type="evidence" value="ECO:0007669"/>
    <property type="project" value="UniProtKB-SubCell"/>
</dbReference>
<feature type="transmembrane region" description="Helical" evidence="8">
    <location>
        <begin position="235"/>
        <end position="253"/>
    </location>
</feature>
<dbReference type="EMBL" id="QRDT01000013">
    <property type="protein sequence ID" value="RED32030.1"/>
    <property type="molecule type" value="Genomic_DNA"/>
</dbReference>
<keyword evidence="4 8" id="KW-1003">Cell membrane</keyword>
<evidence type="ECO:0000313" key="10">
    <source>
        <dbReference type="EMBL" id="SSW91702.1"/>
    </source>
</evidence>
<feature type="transmembrane region" description="Helical" evidence="8">
    <location>
        <begin position="200"/>
        <end position="223"/>
    </location>
</feature>
<organism evidence="10 11">
    <name type="scientific">Rhodopseudomonas pentothenatexigens</name>
    <dbReference type="NCBI Taxonomy" id="999699"/>
    <lineage>
        <taxon>Bacteria</taxon>
        <taxon>Pseudomonadati</taxon>
        <taxon>Pseudomonadota</taxon>
        <taxon>Alphaproteobacteria</taxon>
        <taxon>Hyphomicrobiales</taxon>
        <taxon>Nitrobacteraceae</taxon>
        <taxon>Rhodopseudomonas</taxon>
    </lineage>
</organism>
<evidence type="ECO:0000313" key="11">
    <source>
        <dbReference type="Proteomes" id="UP000252631"/>
    </source>
</evidence>
<dbReference type="EMBL" id="UFQQ01000013">
    <property type="protein sequence ID" value="SSW91702.1"/>
    <property type="molecule type" value="Genomic_DNA"/>
</dbReference>
<protein>
    <recommendedName>
        <fullName evidence="8">Probable membrane transporter protein</fullName>
    </recommendedName>
</protein>
<dbReference type="Proteomes" id="UP000252631">
    <property type="component" value="Unassembled WGS sequence"/>
</dbReference>
<keyword evidence="7 8" id="KW-0472">Membrane</keyword>
<comment type="similarity">
    <text evidence="2 8">Belongs to the 4-toluene sulfonate uptake permease (TSUP) (TC 2.A.102) family.</text>
</comment>
<evidence type="ECO:0000256" key="3">
    <source>
        <dbReference type="ARBA" id="ARBA00022448"/>
    </source>
</evidence>
<evidence type="ECO:0000256" key="2">
    <source>
        <dbReference type="ARBA" id="ARBA00009142"/>
    </source>
</evidence>
<dbReference type="InterPro" id="IPR052017">
    <property type="entry name" value="TSUP"/>
</dbReference>
<sequence length="288" mass="30810">MPHAPHGFAGTDFPLYSGSVAVRAAFLRQFEPSALSLILDPWFYAVAIPAVFLLGLAKGGFSGVGIAATPLLALYLPPLEAAGLLLPVLITQDLISLYVYRRHWDARSLKIMLPGALIGMAIAWWTASIVSDDAVRLIVGGVGLVFVLNVWLRPHASAVKLSDAAGVFWGAVSGFTSFMTQGGGPPYQVYMLPQLLPKLVLVGTTTIFFAIINALKIGPYFLLGQFTPANLGTSLALLPLAAAANMAGIWLVKRTPTGLFYRIAYVLLFVVSVALLYQRLSHMLRGAA</sequence>
<reference evidence="10 11" key="1">
    <citation type="submission" date="2017-08" db="EMBL/GenBank/DDBJ databases">
        <authorList>
            <person name="de Groot N.N."/>
        </authorList>
    </citation>
    <scope>NUCLEOTIDE SEQUENCE [LARGE SCALE GENOMIC DNA]</scope>
    <source>
        <strain evidence="10 11">JA575</strain>
    </source>
</reference>
<dbReference type="PANTHER" id="PTHR30269:SF37">
    <property type="entry name" value="MEMBRANE TRANSPORTER PROTEIN"/>
    <property type="match status" value="1"/>
</dbReference>
<feature type="transmembrane region" description="Helical" evidence="8">
    <location>
        <begin position="164"/>
        <end position="180"/>
    </location>
</feature>
<dbReference type="InterPro" id="IPR002781">
    <property type="entry name" value="TM_pro_TauE-like"/>
</dbReference>
<dbReference type="Pfam" id="PF01925">
    <property type="entry name" value="TauE"/>
    <property type="match status" value="1"/>
</dbReference>
<feature type="transmembrane region" description="Helical" evidence="8">
    <location>
        <begin position="42"/>
        <end position="61"/>
    </location>
</feature>
<comment type="subcellular location">
    <subcellularLocation>
        <location evidence="1 8">Cell membrane</location>
        <topology evidence="1 8">Multi-pass membrane protein</topology>
    </subcellularLocation>
</comment>
<keyword evidence="6 8" id="KW-1133">Transmembrane helix</keyword>
<evidence type="ECO:0000256" key="6">
    <source>
        <dbReference type="ARBA" id="ARBA00022989"/>
    </source>
</evidence>
<gene>
    <name evidence="9" type="ORF">BJ125_113124</name>
    <name evidence="10" type="ORF">SAMN05892882_113124</name>
</gene>
<keyword evidence="5 8" id="KW-0812">Transmembrane</keyword>
<feature type="transmembrane region" description="Helical" evidence="8">
    <location>
        <begin position="111"/>
        <end position="128"/>
    </location>
</feature>
<accession>A0A336JQ57</accession>
<feature type="transmembrane region" description="Helical" evidence="8">
    <location>
        <begin position="259"/>
        <end position="277"/>
    </location>
</feature>
<evidence type="ECO:0000256" key="1">
    <source>
        <dbReference type="ARBA" id="ARBA00004651"/>
    </source>
</evidence>
<dbReference type="AlphaFoldDB" id="A0A336JQ57"/>
<feature type="transmembrane region" description="Helical" evidence="8">
    <location>
        <begin position="134"/>
        <end position="152"/>
    </location>
</feature>